<keyword evidence="3" id="KW-1185">Reference proteome</keyword>
<feature type="transmembrane region" description="Helical" evidence="1">
    <location>
        <begin position="301"/>
        <end position="320"/>
    </location>
</feature>
<gene>
    <name evidence="2" type="ORF">CC78DRAFT_528308</name>
</gene>
<dbReference type="Proteomes" id="UP000800093">
    <property type="component" value="Unassembled WGS sequence"/>
</dbReference>
<comment type="caution">
    <text evidence="2">The sequence shown here is derived from an EMBL/GenBank/DDBJ whole genome shotgun (WGS) entry which is preliminary data.</text>
</comment>
<sequence length="450" mass="50829">MSGYSTSAIRGADPRTYLFSPYDGKQFDNDNNDAMLSWKSTSYTYPYSRPMPSNEKIYRKRMMLVKGGSRYDCRLTYPKDHVLAREMIKKRDESEVRRATPGAFAAEEVVEGKEKGKGEAGGNWSEWIVWIRDEVLRLVDDAFIFMENTRKQLPERLHAAEQAYEQARSEAGVKMADKPSLAVMILNRMFSSRWLTTVALVYIFTLLICGANAQETGTHRTSESSPSTPFPEPGFALLGRVFSPLHVSFAVLGSRALYTLSWPAGLVYRTYTVLHSAATMSTIHAYVFVSTHKWFRAVQTYLLFSVLFILFSYLGAYLLVFSFQNLPHILGHIGTVVLPREWMEVGMVEGGLLASWVGVKGWGMVVWLCCSAMQDCGWVLRNGHQSFRGFCEASEDWVGLSAWMYYGALMWNSSLMHRNCLTLAHMAGSKTFWAGCFVAVLALDLWFIGS</sequence>
<keyword evidence="1" id="KW-0472">Membrane</keyword>
<keyword evidence="1" id="KW-1133">Transmembrane helix</keyword>
<evidence type="ECO:0000256" key="1">
    <source>
        <dbReference type="SAM" id="Phobius"/>
    </source>
</evidence>
<dbReference type="OrthoDB" id="10685175at2759"/>
<dbReference type="EMBL" id="ML986579">
    <property type="protein sequence ID" value="KAF2270553.1"/>
    <property type="molecule type" value="Genomic_DNA"/>
</dbReference>
<evidence type="ECO:0000313" key="3">
    <source>
        <dbReference type="Proteomes" id="UP000800093"/>
    </source>
</evidence>
<dbReference type="AlphaFoldDB" id="A0A9P4NCC5"/>
<evidence type="ECO:0000313" key="2">
    <source>
        <dbReference type="EMBL" id="KAF2270553.1"/>
    </source>
</evidence>
<organism evidence="2 3">
    <name type="scientific">Lojkania enalia</name>
    <dbReference type="NCBI Taxonomy" id="147567"/>
    <lineage>
        <taxon>Eukaryota</taxon>
        <taxon>Fungi</taxon>
        <taxon>Dikarya</taxon>
        <taxon>Ascomycota</taxon>
        <taxon>Pezizomycotina</taxon>
        <taxon>Dothideomycetes</taxon>
        <taxon>Pleosporomycetidae</taxon>
        <taxon>Pleosporales</taxon>
        <taxon>Pleosporales incertae sedis</taxon>
        <taxon>Lojkania</taxon>
    </lineage>
</organism>
<feature type="transmembrane region" description="Helical" evidence="1">
    <location>
        <begin position="194"/>
        <end position="214"/>
    </location>
</feature>
<keyword evidence="1" id="KW-0812">Transmembrane</keyword>
<accession>A0A9P4NCC5</accession>
<name>A0A9P4NCC5_9PLEO</name>
<reference evidence="3" key="1">
    <citation type="journal article" date="2020" name="Stud. Mycol.">
        <title>101 Dothideomycetes genomes: A test case for predicting lifestyles and emergence of pathogens.</title>
        <authorList>
            <person name="Haridas S."/>
            <person name="Albert R."/>
            <person name="Binder M."/>
            <person name="Bloem J."/>
            <person name="LaButti K."/>
            <person name="Salamov A."/>
            <person name="Andreopoulos B."/>
            <person name="Baker S."/>
            <person name="Barry K."/>
            <person name="Bills G."/>
            <person name="Bluhm B."/>
            <person name="Cannon C."/>
            <person name="Castanera R."/>
            <person name="Culley D."/>
            <person name="Daum C."/>
            <person name="Ezra D."/>
            <person name="Gonzalez J."/>
            <person name="Henrissat B."/>
            <person name="Kuo A."/>
            <person name="Liang C."/>
            <person name="Lipzen A."/>
            <person name="Lutzoni F."/>
            <person name="Magnuson J."/>
            <person name="Mondo S."/>
            <person name="Nolan M."/>
            <person name="Ohm R."/>
            <person name="Pangilinan J."/>
            <person name="Park H.-J."/>
            <person name="Ramirez L."/>
            <person name="Alfaro M."/>
            <person name="Sun H."/>
            <person name="Tritt A."/>
            <person name="Yoshinaga Y."/>
            <person name="Zwiers L.-H."/>
            <person name="Turgeon B."/>
            <person name="Goodwin S."/>
            <person name="Spatafora J."/>
            <person name="Crous P."/>
            <person name="Grigoriev I."/>
        </authorList>
    </citation>
    <scope>NUCLEOTIDE SEQUENCE [LARGE SCALE GENOMIC DNA]</scope>
    <source>
        <strain evidence="3">CBS 304.66</strain>
    </source>
</reference>
<proteinExistence type="predicted"/>
<feature type="transmembrane region" description="Helical" evidence="1">
    <location>
        <begin position="431"/>
        <end position="449"/>
    </location>
</feature>
<protein>
    <submittedName>
        <fullName evidence="2">Uncharacterized protein</fullName>
    </submittedName>
</protein>